<feature type="domain" description="IclR-ED" evidence="5">
    <location>
        <begin position="70"/>
        <end position="257"/>
    </location>
</feature>
<dbReference type="InterPro" id="IPR036388">
    <property type="entry name" value="WH-like_DNA-bd_sf"/>
</dbReference>
<proteinExistence type="predicted"/>
<evidence type="ECO:0000256" key="1">
    <source>
        <dbReference type="ARBA" id="ARBA00023015"/>
    </source>
</evidence>
<evidence type="ECO:0000259" key="4">
    <source>
        <dbReference type="PROSITE" id="PS51077"/>
    </source>
</evidence>
<dbReference type="Proteomes" id="UP001501729">
    <property type="component" value="Unassembled WGS sequence"/>
</dbReference>
<dbReference type="Gene3D" id="3.30.450.40">
    <property type="match status" value="1"/>
</dbReference>
<dbReference type="PROSITE" id="PS51078">
    <property type="entry name" value="ICLR_ED"/>
    <property type="match status" value="1"/>
</dbReference>
<dbReference type="InterPro" id="IPR036390">
    <property type="entry name" value="WH_DNA-bd_sf"/>
</dbReference>
<dbReference type="EMBL" id="BAABKX010000024">
    <property type="protein sequence ID" value="GAA5063097.1"/>
    <property type="molecule type" value="Genomic_DNA"/>
</dbReference>
<organism evidence="6 7">
    <name type="scientific">Haladaptatus pallidirubidus</name>
    <dbReference type="NCBI Taxonomy" id="1008152"/>
    <lineage>
        <taxon>Archaea</taxon>
        <taxon>Methanobacteriati</taxon>
        <taxon>Methanobacteriota</taxon>
        <taxon>Stenosarchaea group</taxon>
        <taxon>Halobacteria</taxon>
        <taxon>Halobacteriales</taxon>
        <taxon>Haladaptataceae</taxon>
        <taxon>Haladaptatus</taxon>
    </lineage>
</organism>
<dbReference type="SUPFAM" id="SSF46785">
    <property type="entry name" value="Winged helix' DNA-binding domain"/>
    <property type="match status" value="1"/>
</dbReference>
<dbReference type="GO" id="GO:0003677">
    <property type="term" value="F:DNA binding"/>
    <property type="evidence" value="ECO:0007669"/>
    <property type="project" value="UniProtKB-KW"/>
</dbReference>
<dbReference type="InterPro" id="IPR014757">
    <property type="entry name" value="Tscrpt_reg_IclR_C"/>
</dbReference>
<comment type="caution">
    <text evidence="6">The sequence shown here is derived from an EMBL/GenBank/DDBJ whole genome shotgun (WGS) entry which is preliminary data.</text>
</comment>
<protein>
    <submittedName>
        <fullName evidence="6">IclR family transcriptional regulator</fullName>
    </submittedName>
</protein>
<dbReference type="Pfam" id="PF01614">
    <property type="entry name" value="IclR_C"/>
    <property type="match status" value="1"/>
</dbReference>
<accession>A0AAV3UQ35</accession>
<evidence type="ECO:0000256" key="3">
    <source>
        <dbReference type="ARBA" id="ARBA00023163"/>
    </source>
</evidence>
<name>A0AAV3UQ35_9EURY</name>
<keyword evidence="2" id="KW-0238">DNA-binding</keyword>
<dbReference type="Gene3D" id="1.10.10.10">
    <property type="entry name" value="Winged helix-like DNA-binding domain superfamily/Winged helix DNA-binding domain"/>
    <property type="match status" value="1"/>
</dbReference>
<dbReference type="InterPro" id="IPR029016">
    <property type="entry name" value="GAF-like_dom_sf"/>
</dbReference>
<evidence type="ECO:0000259" key="5">
    <source>
        <dbReference type="PROSITE" id="PS51078"/>
    </source>
</evidence>
<keyword evidence="1" id="KW-0805">Transcription regulation</keyword>
<dbReference type="PANTHER" id="PTHR30136:SF35">
    <property type="entry name" value="HTH-TYPE TRANSCRIPTIONAL REGULATOR RV1719"/>
    <property type="match status" value="1"/>
</dbReference>
<dbReference type="SMART" id="SM00346">
    <property type="entry name" value="HTH_ICLR"/>
    <property type="match status" value="1"/>
</dbReference>
<sequence length="268" mass="30432">MLMKRAKNPVGAVETTIQIIEALESFDGGTVTELAEALDVSKATVHNHLMTLQEHQYVTNQDGEYMLSFKFLVIGEYLRNNNILYENAKTEVDRLAEETGEYAHLSTEQHGLSQKLHKVQGENAVGSKYQRAKLQKPDCLHYTATGKVILAHLPDYRIEEIIDYYGLPERTKHTITNRDELFETLERIRDRGFAFNDEEEVERMRAVGAPICDSRGTILGAVSVSGPISRMKDEQFRTIIPEKVVNTATVIEMNINMAERRGNMPNYV</sequence>
<dbReference type="InterPro" id="IPR050707">
    <property type="entry name" value="HTH_MetabolicPath_Reg"/>
</dbReference>
<evidence type="ECO:0000313" key="7">
    <source>
        <dbReference type="Proteomes" id="UP001501729"/>
    </source>
</evidence>
<dbReference type="GO" id="GO:0003700">
    <property type="term" value="F:DNA-binding transcription factor activity"/>
    <property type="evidence" value="ECO:0007669"/>
    <property type="project" value="TreeGrafter"/>
</dbReference>
<gene>
    <name evidence="6" type="ORF">GCM10025751_51230</name>
</gene>
<dbReference type="SUPFAM" id="SSF55781">
    <property type="entry name" value="GAF domain-like"/>
    <property type="match status" value="1"/>
</dbReference>
<dbReference type="CDD" id="cd00090">
    <property type="entry name" value="HTH_ARSR"/>
    <property type="match status" value="1"/>
</dbReference>
<dbReference type="AlphaFoldDB" id="A0AAV3UQ35"/>
<keyword evidence="7" id="KW-1185">Reference proteome</keyword>
<feature type="domain" description="HTH iclR-type" evidence="4">
    <location>
        <begin position="10"/>
        <end position="69"/>
    </location>
</feature>
<dbReference type="PROSITE" id="PS51077">
    <property type="entry name" value="HTH_ICLR"/>
    <property type="match status" value="1"/>
</dbReference>
<dbReference type="InterPro" id="IPR005471">
    <property type="entry name" value="Tscrpt_reg_IclR_N"/>
</dbReference>
<dbReference type="PANTHER" id="PTHR30136">
    <property type="entry name" value="HELIX-TURN-HELIX TRANSCRIPTIONAL REGULATOR, ICLR FAMILY"/>
    <property type="match status" value="1"/>
</dbReference>
<evidence type="ECO:0000313" key="6">
    <source>
        <dbReference type="EMBL" id="GAA5063097.1"/>
    </source>
</evidence>
<evidence type="ECO:0000256" key="2">
    <source>
        <dbReference type="ARBA" id="ARBA00023125"/>
    </source>
</evidence>
<dbReference type="InterPro" id="IPR011991">
    <property type="entry name" value="ArsR-like_HTH"/>
</dbReference>
<dbReference type="GO" id="GO:0045892">
    <property type="term" value="P:negative regulation of DNA-templated transcription"/>
    <property type="evidence" value="ECO:0007669"/>
    <property type="project" value="TreeGrafter"/>
</dbReference>
<dbReference type="Pfam" id="PF09339">
    <property type="entry name" value="HTH_IclR"/>
    <property type="match status" value="1"/>
</dbReference>
<keyword evidence="3" id="KW-0804">Transcription</keyword>
<reference evidence="6 7" key="1">
    <citation type="journal article" date="2019" name="Int. J. Syst. Evol. Microbiol.">
        <title>The Global Catalogue of Microorganisms (GCM) 10K type strain sequencing project: providing services to taxonomists for standard genome sequencing and annotation.</title>
        <authorList>
            <consortium name="The Broad Institute Genomics Platform"/>
            <consortium name="The Broad Institute Genome Sequencing Center for Infectious Disease"/>
            <person name="Wu L."/>
            <person name="Ma J."/>
        </authorList>
    </citation>
    <scope>NUCLEOTIDE SEQUENCE [LARGE SCALE GENOMIC DNA]</scope>
    <source>
        <strain evidence="6 7">JCM 17504</strain>
    </source>
</reference>